<comment type="caution">
    <text evidence="1">The sequence shown here is derived from an EMBL/GenBank/DDBJ whole genome shotgun (WGS) entry which is preliminary data.</text>
</comment>
<sequence>MSAHGLGVVEFQLYLLHTMDPPARLLTEALDRLGLTDADMRNAAERISPVLRPRLGPAGAGTNMAADLQAILGKALVPRLDDIDDRRFYRLPLWEGFVFGVSFAGAGRLIESAEFVREPGTAEEPPEPAVWEFLEADLLGPFCEARMVDTWGHYRTYLTRRPEDPNEYFLRFAWGMLQEVETADTGERSANT</sequence>
<dbReference type="RefSeq" id="WP_344449819.1">
    <property type="nucleotide sequence ID" value="NZ_BAAATZ010000006.1"/>
</dbReference>
<keyword evidence="2" id="KW-1185">Reference proteome</keyword>
<reference evidence="1 2" key="1">
    <citation type="journal article" date="2019" name="Int. J. Syst. Evol. Microbiol.">
        <title>The Global Catalogue of Microorganisms (GCM) 10K type strain sequencing project: providing services to taxonomists for standard genome sequencing and annotation.</title>
        <authorList>
            <consortium name="The Broad Institute Genomics Platform"/>
            <consortium name="The Broad Institute Genome Sequencing Center for Infectious Disease"/>
            <person name="Wu L."/>
            <person name="Ma J."/>
        </authorList>
    </citation>
    <scope>NUCLEOTIDE SEQUENCE [LARGE SCALE GENOMIC DNA]</scope>
    <source>
        <strain evidence="1 2">JCM 8201</strain>
    </source>
</reference>
<evidence type="ECO:0008006" key="3">
    <source>
        <dbReference type="Google" id="ProtNLM"/>
    </source>
</evidence>
<organism evidence="1 2">
    <name type="scientific">Actinocorallia aurantiaca</name>
    <dbReference type="NCBI Taxonomy" id="46204"/>
    <lineage>
        <taxon>Bacteria</taxon>
        <taxon>Bacillati</taxon>
        <taxon>Actinomycetota</taxon>
        <taxon>Actinomycetes</taxon>
        <taxon>Streptosporangiales</taxon>
        <taxon>Thermomonosporaceae</taxon>
        <taxon>Actinocorallia</taxon>
    </lineage>
</organism>
<dbReference type="EMBL" id="BAAATZ010000006">
    <property type="protein sequence ID" value="GAA2723354.1"/>
    <property type="molecule type" value="Genomic_DNA"/>
</dbReference>
<evidence type="ECO:0000313" key="2">
    <source>
        <dbReference type="Proteomes" id="UP001501842"/>
    </source>
</evidence>
<accession>A0ABN3U378</accession>
<name>A0ABN3U378_9ACTN</name>
<proteinExistence type="predicted"/>
<gene>
    <name evidence="1" type="ORF">GCM10010439_18400</name>
</gene>
<protein>
    <recommendedName>
        <fullName evidence="3">SUKH-4 immunity protein of toxin-antitoxin system</fullName>
    </recommendedName>
</protein>
<dbReference type="Proteomes" id="UP001501842">
    <property type="component" value="Unassembled WGS sequence"/>
</dbReference>
<evidence type="ECO:0000313" key="1">
    <source>
        <dbReference type="EMBL" id="GAA2723354.1"/>
    </source>
</evidence>